<feature type="region of interest" description="Disordered" evidence="1">
    <location>
        <begin position="95"/>
        <end position="176"/>
    </location>
</feature>
<evidence type="ECO:0000259" key="2">
    <source>
        <dbReference type="Pfam" id="PF12948"/>
    </source>
</evidence>
<dbReference type="EMBL" id="KI965465">
    <property type="protein sequence ID" value="EUD67657.1"/>
    <property type="molecule type" value="Genomic_DNA"/>
</dbReference>
<feature type="compositionally biased region" description="Polar residues" evidence="1">
    <location>
        <begin position="138"/>
        <end position="149"/>
    </location>
</feature>
<keyword evidence="4" id="KW-1185">Reference proteome</keyword>
<dbReference type="Proteomes" id="UP000030640">
    <property type="component" value="Unassembled WGS sequence"/>
</dbReference>
<name>W7A350_9APIC</name>
<proteinExistence type="predicted"/>
<dbReference type="OrthoDB" id="387367at2759"/>
<dbReference type="RefSeq" id="XP_008815667.1">
    <property type="nucleotide sequence ID" value="XM_008817445.1"/>
</dbReference>
<accession>W7A350</accession>
<dbReference type="VEuPathDB" id="PlasmoDB:C922_01842"/>
<organism evidence="3 4">
    <name type="scientific">Plasmodium inui San Antonio 1</name>
    <dbReference type="NCBI Taxonomy" id="1237626"/>
    <lineage>
        <taxon>Eukaryota</taxon>
        <taxon>Sar</taxon>
        <taxon>Alveolata</taxon>
        <taxon>Apicomplexa</taxon>
        <taxon>Aconoidasida</taxon>
        <taxon>Haemosporida</taxon>
        <taxon>Plasmodiidae</taxon>
        <taxon>Plasmodium</taxon>
        <taxon>Plasmodium (Plasmodium)</taxon>
    </lineage>
</organism>
<protein>
    <recommendedName>
        <fullName evidence="2">Merozoite surface protein C-terminal domain-containing protein</fullName>
    </recommendedName>
</protein>
<gene>
    <name evidence="3" type="ORF">C922_01842</name>
</gene>
<dbReference type="AlphaFoldDB" id="W7A350"/>
<evidence type="ECO:0000313" key="3">
    <source>
        <dbReference type="EMBL" id="EUD67657.1"/>
    </source>
</evidence>
<reference evidence="3 4" key="1">
    <citation type="submission" date="2013-02" db="EMBL/GenBank/DDBJ databases">
        <title>The Genome Sequence of Plasmodium inui San Antonio 1.</title>
        <authorList>
            <consortium name="The Broad Institute Genome Sequencing Platform"/>
            <consortium name="The Broad Institute Genome Sequencing Center for Infectious Disease"/>
            <person name="Neafsey D."/>
            <person name="Cheeseman I."/>
            <person name="Volkman S."/>
            <person name="Adams J."/>
            <person name="Walker B."/>
            <person name="Young S.K."/>
            <person name="Zeng Q."/>
            <person name="Gargeya S."/>
            <person name="Fitzgerald M."/>
            <person name="Haas B."/>
            <person name="Abouelleil A."/>
            <person name="Alvarado L."/>
            <person name="Arachchi H.M."/>
            <person name="Berlin A.M."/>
            <person name="Chapman S.B."/>
            <person name="Dewar J."/>
            <person name="Goldberg J."/>
            <person name="Griggs A."/>
            <person name="Gujja S."/>
            <person name="Hansen M."/>
            <person name="Howarth C."/>
            <person name="Imamovic A."/>
            <person name="Larimer J."/>
            <person name="McCowan C."/>
            <person name="Murphy C."/>
            <person name="Neiman D."/>
            <person name="Pearson M."/>
            <person name="Priest M."/>
            <person name="Roberts A."/>
            <person name="Saif S."/>
            <person name="Shea T."/>
            <person name="Sisk P."/>
            <person name="Sykes S."/>
            <person name="Wortman J."/>
            <person name="Nusbaum C."/>
            <person name="Birren B."/>
        </authorList>
    </citation>
    <scope>NUCLEOTIDE SEQUENCE [LARGE SCALE GENOMIC DNA]</scope>
    <source>
        <strain evidence="3 4">San Antonio 1</strain>
    </source>
</reference>
<sequence>MEHDAVHLLMKRLEILYNISMNNSDIILGKEMELLKKQIDQLHQPGARHHGYYLSPRLENEASNESTKKTIFGVNEGDLGNYDTDFIDLRKPKVEGTYNDDGGEEARAKRKLPKASANMGELAKGGSPTHSSTSSSPQTADNVWGTSVVPNPDAAKPVIKHNGDATNRTGSFPTKRGNFNDGFPSEFFKKVLNDVSLQKEYDSFQHILYGFARRHSYLRGERMNLTNAYRNLFVTALSLRDTLEAN</sequence>
<dbReference type="InterPro" id="IPR024781">
    <property type="entry name" value="MSP_C"/>
</dbReference>
<evidence type="ECO:0000313" key="4">
    <source>
        <dbReference type="Proteomes" id="UP000030640"/>
    </source>
</evidence>
<evidence type="ECO:0000256" key="1">
    <source>
        <dbReference type="SAM" id="MobiDB-lite"/>
    </source>
</evidence>
<dbReference type="GeneID" id="20037116"/>
<feature type="domain" description="Merozoite surface protein C-terminal" evidence="2">
    <location>
        <begin position="184"/>
        <end position="237"/>
    </location>
</feature>
<dbReference type="Pfam" id="PF12948">
    <property type="entry name" value="MSP7_C"/>
    <property type="match status" value="1"/>
</dbReference>
<feature type="compositionally biased region" description="Low complexity" evidence="1">
    <location>
        <begin position="127"/>
        <end position="137"/>
    </location>
</feature>